<evidence type="ECO:0000259" key="14">
    <source>
        <dbReference type="PROSITE" id="PS50893"/>
    </source>
</evidence>
<evidence type="ECO:0000256" key="7">
    <source>
        <dbReference type="ARBA" id="ARBA00022989"/>
    </source>
</evidence>
<feature type="transmembrane region" description="Helical" evidence="13">
    <location>
        <begin position="707"/>
        <end position="728"/>
    </location>
</feature>
<comment type="catalytic activity">
    <reaction evidence="11">
        <text>17beta-estradiol 17-O-(beta-D-glucuronate)(in) + ATP + H2O = 17beta-estradiol 17-O-(beta-D-glucuronate)(out) + ADP + phosphate + H(+)</text>
        <dbReference type="Rhea" id="RHEA:60128"/>
        <dbReference type="ChEBI" id="CHEBI:15377"/>
        <dbReference type="ChEBI" id="CHEBI:15378"/>
        <dbReference type="ChEBI" id="CHEBI:30616"/>
        <dbReference type="ChEBI" id="CHEBI:43474"/>
        <dbReference type="ChEBI" id="CHEBI:82961"/>
        <dbReference type="ChEBI" id="CHEBI:456216"/>
    </reaction>
    <physiologicalReaction direction="left-to-right" evidence="11">
        <dbReference type="Rhea" id="RHEA:60129"/>
    </physiologicalReaction>
</comment>
<dbReference type="PANTHER" id="PTHR24223:SF166">
    <property type="entry name" value="MULTIDRUG RESISTANCE-ASSOCIATED PROTEIN 1-LIKE"/>
    <property type="match status" value="1"/>
</dbReference>
<evidence type="ECO:0000313" key="16">
    <source>
        <dbReference type="Ensembl" id="ENSOCUP00000030086.1"/>
    </source>
</evidence>
<dbReference type="Ensembl" id="ENSOCUT00000052199.1">
    <property type="protein sequence ID" value="ENSOCUP00000030086.1"/>
    <property type="gene ID" value="ENSOCUG00000012802.5"/>
</dbReference>
<dbReference type="Pfam" id="PF00664">
    <property type="entry name" value="ABC_membrane"/>
    <property type="match status" value="2"/>
</dbReference>
<sequence>MFSNPLRWGSQSSYQQVAGGLDAQKCSPEKSASLFSKVTYSWFSRIIILGYKKPLEREDLFELNESDSSYTVCPIFEKQWRKEVLRHQERQKAQVSIHKESHAGKPSLLYALWNTFKSVLIQVALFKVFADILAFISPLIMKQMIIFCEHTSDFGWSGYGYAVALFAVVFLQTLVLQQYQRFNMLTSAKIKTAVIGLIYKKALLLSNVSRKQNSTGEIINLMSADAQQLMDLTANLNLLWSAPFQILMAISLLWQELGPAVLAGMAVLVLVIPINALVAIRVKKLKKSQTKNKDKQIKLLKEILHGIKILKLYAWEPAYKDKIIKIRDQELEFQKSTRYLAVFSMLTLTCVPFLVSLATFGIYFLLDEENILTATKVFTSISLFNILRIPLFDLPVIISAVVQTRISLGRLEDFLNSEEILPQNIETNYAGDYAVGFTNASFSWEKAGIPVLKDLNVKIPEGALVAVIGQVGSGKSSVLSAILGEMEKLTGVVQKKGSVAYVSQQAWIQNCTLQENILFGSTMQKQFYEQILEACALVPDLEQLPNGDQTEIGERGVNISGGQKHRVSLARAVYSGANIYLLDDPLSAVDVHVGKQLFENVIGSSGLLKNKTRILVTHNLTLLPHVDLIVVMENGRVAHMGTHQELVSKSKNLTNFLQVFSDKEDAHASKRINVIDSKTILEDQILEQKDRPSLDHRKQFSMKKEKIPVGGVKFSIIVKYLQAFGWLWVGLIVATYLGQNLMSICQNLWLSAWTKEAKHMTEFTEWKQIRSNKLSIYGLLGLIQGLFVCSGAYVLSRGSLAASRTVYTQLLNDVLHLPLQFFETNPIGQIISRFTKDMFVVDMRFHYYLRTWLNCTLDVIGTVLVIVGALPLFILAVIPLIIFYFTIQRYYVASSRQIRRLAGASRSPIISHFGETLSGVSTIRAFGHEQRFIQQNKEVVNENLVCFYNNVIANRWLSVRLEFLGNLMVFFAALLAMLAGNSIDSAIVGLSISYALNITHSLNFWVRKACEIETNAVSIERICEYENIEKEDPILFSGTLQMNLDPLDKYSDSELWEVLELCHLKEFVQSLPGRLLHEISEGGENLSVGQRQLVCLARALLRKTKILVLDEATASVDLETDHVVQTTLRKEFSDCTVLTIAHRLRSIIGCDRVLVLDSGRIIEFETPQNLIRQKGLFFAMTTKAGLTQDSETKNKFL</sequence>
<dbReference type="FunFam" id="1.20.1560.10:FF:000010">
    <property type="entry name" value="Multidrug resistance-associated ABC transporter"/>
    <property type="match status" value="1"/>
</dbReference>
<proteinExistence type="predicted"/>
<dbReference type="InterPro" id="IPR050173">
    <property type="entry name" value="ABC_transporter_C-like"/>
</dbReference>
<dbReference type="EMBL" id="AAGW02016963">
    <property type="status" value="NOT_ANNOTATED_CDS"/>
    <property type="molecule type" value="Genomic_DNA"/>
</dbReference>
<keyword evidence="17" id="KW-1185">Reference proteome</keyword>
<evidence type="ECO:0000259" key="15">
    <source>
        <dbReference type="PROSITE" id="PS50929"/>
    </source>
</evidence>
<dbReference type="CDD" id="cd03250">
    <property type="entry name" value="ABCC_MRP_domain1"/>
    <property type="match status" value="1"/>
</dbReference>
<feature type="transmembrane region" description="Helical" evidence="13">
    <location>
        <begin position="260"/>
        <end position="280"/>
    </location>
</feature>
<feature type="domain" description="ABC transmembrane type-1" evidence="15">
    <location>
        <begin position="121"/>
        <end position="403"/>
    </location>
</feature>
<keyword evidence="5" id="KW-0547">Nucleotide-binding</keyword>
<feature type="transmembrane region" description="Helical" evidence="13">
    <location>
        <begin position="859"/>
        <end position="887"/>
    </location>
</feature>
<evidence type="ECO:0000256" key="6">
    <source>
        <dbReference type="ARBA" id="ARBA00022840"/>
    </source>
</evidence>
<comment type="catalytic activity">
    <reaction evidence="10">
        <text>leukotriene C4(in) + ATP + H2O = leukotriene C4(out) + ADP + phosphate + H(+)</text>
        <dbReference type="Rhea" id="RHEA:38963"/>
        <dbReference type="ChEBI" id="CHEBI:15377"/>
        <dbReference type="ChEBI" id="CHEBI:15378"/>
        <dbReference type="ChEBI" id="CHEBI:30616"/>
        <dbReference type="ChEBI" id="CHEBI:43474"/>
        <dbReference type="ChEBI" id="CHEBI:57973"/>
        <dbReference type="ChEBI" id="CHEBI:456216"/>
    </reaction>
    <physiologicalReaction direction="left-to-right" evidence="10">
        <dbReference type="Rhea" id="RHEA:38964"/>
    </physiologicalReaction>
</comment>
<organism evidence="16 17">
    <name type="scientific">Oryctolagus cuniculus</name>
    <name type="common">Rabbit</name>
    <dbReference type="NCBI Taxonomy" id="9986"/>
    <lineage>
        <taxon>Eukaryota</taxon>
        <taxon>Metazoa</taxon>
        <taxon>Chordata</taxon>
        <taxon>Craniata</taxon>
        <taxon>Vertebrata</taxon>
        <taxon>Euteleostomi</taxon>
        <taxon>Mammalia</taxon>
        <taxon>Eutheria</taxon>
        <taxon>Euarchontoglires</taxon>
        <taxon>Glires</taxon>
        <taxon>Lagomorpha</taxon>
        <taxon>Leporidae</taxon>
        <taxon>Oryctolagus</taxon>
    </lineage>
</organism>
<dbReference type="FunFam" id="3.40.50.300:FF:000163">
    <property type="entry name" value="Multidrug resistance-associated protein member 4"/>
    <property type="match status" value="1"/>
</dbReference>
<keyword evidence="6" id="KW-0067">ATP-binding</keyword>
<evidence type="ECO:0000313" key="17">
    <source>
        <dbReference type="Proteomes" id="UP000001811"/>
    </source>
</evidence>
<evidence type="ECO:0000256" key="8">
    <source>
        <dbReference type="ARBA" id="ARBA00023136"/>
    </source>
</evidence>
<evidence type="ECO:0000256" key="9">
    <source>
        <dbReference type="ARBA" id="ARBA00034018"/>
    </source>
</evidence>
<evidence type="ECO:0000256" key="1">
    <source>
        <dbReference type="ARBA" id="ARBA00004128"/>
    </source>
</evidence>
<dbReference type="GeneTree" id="ENSGT00940000162802"/>
<comment type="subcellular location">
    <subcellularLocation>
        <location evidence="1">Vacuole membrane</location>
        <topology evidence="1">Multi-pass membrane protein</topology>
    </subcellularLocation>
</comment>
<dbReference type="PROSITE" id="PS50929">
    <property type="entry name" value="ABC_TM1F"/>
    <property type="match status" value="2"/>
</dbReference>
<evidence type="ECO:0000256" key="11">
    <source>
        <dbReference type="ARBA" id="ARBA00047576"/>
    </source>
</evidence>
<evidence type="ECO:0000256" key="5">
    <source>
        <dbReference type="ARBA" id="ARBA00022741"/>
    </source>
</evidence>
<dbReference type="InterPro" id="IPR003593">
    <property type="entry name" value="AAA+_ATPase"/>
</dbReference>
<name>A0A5F9CAN3_RABIT</name>
<evidence type="ECO:0000256" key="12">
    <source>
        <dbReference type="ARBA" id="ARBA00048007"/>
    </source>
</evidence>
<keyword evidence="2" id="KW-0813">Transport</keyword>
<dbReference type="Gene3D" id="3.40.50.300">
    <property type="entry name" value="P-loop containing nucleotide triphosphate hydrolases"/>
    <property type="match status" value="2"/>
</dbReference>
<dbReference type="GO" id="GO:0008559">
    <property type="term" value="F:ABC-type xenobiotic transporter activity"/>
    <property type="evidence" value="ECO:0007669"/>
    <property type="project" value="UniProtKB-EC"/>
</dbReference>
<feature type="transmembrane region" description="Helical" evidence="13">
    <location>
        <begin position="963"/>
        <end position="980"/>
    </location>
</feature>
<dbReference type="CDD" id="cd18603">
    <property type="entry name" value="ABC_6TM_MRP1_2_3_6_D2_like"/>
    <property type="match status" value="1"/>
</dbReference>
<dbReference type="AlphaFoldDB" id="A0A5F9CAN3"/>
<dbReference type="SMART" id="SM00382">
    <property type="entry name" value="AAA"/>
    <property type="match status" value="2"/>
</dbReference>
<dbReference type="GO" id="GO:0005774">
    <property type="term" value="C:vacuolar membrane"/>
    <property type="evidence" value="ECO:0007669"/>
    <property type="project" value="UniProtKB-SubCell"/>
</dbReference>
<dbReference type="PANTHER" id="PTHR24223">
    <property type="entry name" value="ATP-BINDING CASSETTE SUB-FAMILY C"/>
    <property type="match status" value="1"/>
</dbReference>
<feature type="transmembrane region" description="Helical" evidence="13">
    <location>
        <begin position="339"/>
        <end position="366"/>
    </location>
</feature>
<dbReference type="PROSITE" id="PS50893">
    <property type="entry name" value="ABC_TRANSPORTER_2"/>
    <property type="match status" value="2"/>
</dbReference>
<comment type="catalytic activity">
    <reaction evidence="12">
        <text>an S-substituted glutathione(in) + ATP + H2O = an S-substituted glutathione(out) + ADP + phosphate + H(+)</text>
        <dbReference type="Rhea" id="RHEA:19121"/>
        <dbReference type="ChEBI" id="CHEBI:15377"/>
        <dbReference type="ChEBI" id="CHEBI:15378"/>
        <dbReference type="ChEBI" id="CHEBI:30616"/>
        <dbReference type="ChEBI" id="CHEBI:43474"/>
        <dbReference type="ChEBI" id="CHEBI:90779"/>
        <dbReference type="ChEBI" id="CHEBI:456216"/>
        <dbReference type="EC" id="7.6.2.3"/>
    </reaction>
    <physiologicalReaction direction="left-to-right" evidence="12">
        <dbReference type="Rhea" id="RHEA:19122"/>
    </physiologicalReaction>
</comment>
<evidence type="ECO:0000256" key="4">
    <source>
        <dbReference type="ARBA" id="ARBA00022692"/>
    </source>
</evidence>
<dbReference type="InterPro" id="IPR011527">
    <property type="entry name" value="ABC1_TM_dom"/>
</dbReference>
<feature type="transmembrane region" description="Helical" evidence="13">
    <location>
        <begin position="774"/>
        <end position="795"/>
    </location>
</feature>
<dbReference type="PROSITE" id="PS00211">
    <property type="entry name" value="ABC_TRANSPORTER_1"/>
    <property type="match status" value="1"/>
</dbReference>
<dbReference type="EMBL" id="AAGW02016962">
    <property type="status" value="NOT_ANNOTATED_CDS"/>
    <property type="molecule type" value="Genomic_DNA"/>
</dbReference>
<keyword evidence="4 13" id="KW-0812">Transmembrane</keyword>
<dbReference type="InterPro" id="IPR003439">
    <property type="entry name" value="ABC_transporter-like_ATP-bd"/>
</dbReference>
<dbReference type="FunFam" id="1.20.1560.10:FF:000020">
    <property type="entry name" value="ABC metal ion transporter"/>
    <property type="match status" value="1"/>
</dbReference>
<accession>A0A5F9CAN3</accession>
<dbReference type="Bgee" id="ENSOCUG00000012802">
    <property type="expression patterns" value="Expressed in blood and 12 other cell types or tissues"/>
</dbReference>
<keyword evidence="7 13" id="KW-1133">Transmembrane helix</keyword>
<protein>
    <recommendedName>
        <fullName evidence="18">Multidrug resistance-associated protein 1-like</fullName>
    </recommendedName>
</protein>
<dbReference type="GO" id="GO:0015431">
    <property type="term" value="F:ABC-type glutathione S-conjugate transporter activity"/>
    <property type="evidence" value="ECO:0007669"/>
    <property type="project" value="UniProtKB-EC"/>
</dbReference>
<dbReference type="FunFam" id="3.40.50.300:FF:000997">
    <property type="entry name" value="Multidrug resistance-associated protein 1"/>
    <property type="match status" value="1"/>
</dbReference>
<reference evidence="16 17" key="1">
    <citation type="journal article" date="2011" name="Nature">
        <title>A high-resolution map of human evolutionary constraint using 29 mammals.</title>
        <authorList>
            <person name="Lindblad-Toh K."/>
            <person name="Garber M."/>
            <person name="Zuk O."/>
            <person name="Lin M.F."/>
            <person name="Parker B.J."/>
            <person name="Washietl S."/>
            <person name="Kheradpour P."/>
            <person name="Ernst J."/>
            <person name="Jordan G."/>
            <person name="Mauceli E."/>
            <person name="Ward L.D."/>
            <person name="Lowe C.B."/>
            <person name="Holloway A.K."/>
            <person name="Clamp M."/>
            <person name="Gnerre S."/>
            <person name="Alfoldi J."/>
            <person name="Beal K."/>
            <person name="Chang J."/>
            <person name="Clawson H."/>
            <person name="Cuff J."/>
            <person name="Di Palma F."/>
            <person name="Fitzgerald S."/>
            <person name="Flicek P."/>
            <person name="Guttman M."/>
            <person name="Hubisz M.J."/>
            <person name="Jaffe D.B."/>
            <person name="Jungreis I."/>
            <person name="Kent W.J."/>
            <person name="Kostka D."/>
            <person name="Lara M."/>
            <person name="Martins A.L."/>
            <person name="Massingham T."/>
            <person name="Moltke I."/>
            <person name="Raney B.J."/>
            <person name="Rasmussen M.D."/>
            <person name="Robinson J."/>
            <person name="Stark A."/>
            <person name="Vilella A.J."/>
            <person name="Wen J."/>
            <person name="Xie X."/>
            <person name="Zody M.C."/>
            <person name="Baldwin J."/>
            <person name="Bloom T."/>
            <person name="Chin C.W."/>
            <person name="Heiman D."/>
            <person name="Nicol R."/>
            <person name="Nusbaum C."/>
            <person name="Young S."/>
            <person name="Wilkinson J."/>
            <person name="Worley K.C."/>
            <person name="Kovar C.L."/>
            <person name="Muzny D.M."/>
            <person name="Gibbs R.A."/>
            <person name="Cree A."/>
            <person name="Dihn H.H."/>
            <person name="Fowler G."/>
            <person name="Jhangiani S."/>
            <person name="Joshi V."/>
            <person name="Lee S."/>
            <person name="Lewis L.R."/>
            <person name="Nazareth L.V."/>
            <person name="Okwuonu G."/>
            <person name="Santibanez J."/>
            <person name="Warren W.C."/>
            <person name="Mardis E.R."/>
            <person name="Weinstock G.M."/>
            <person name="Wilson R.K."/>
            <person name="Delehaunty K."/>
            <person name="Dooling D."/>
            <person name="Fronik C."/>
            <person name="Fulton L."/>
            <person name="Fulton B."/>
            <person name="Graves T."/>
            <person name="Minx P."/>
            <person name="Sodergren E."/>
            <person name="Birney E."/>
            <person name="Margulies E.H."/>
            <person name="Herrero J."/>
            <person name="Green E.D."/>
            <person name="Haussler D."/>
            <person name="Siepel A."/>
            <person name="Goldman N."/>
            <person name="Pollard K.S."/>
            <person name="Pedersen J.S."/>
            <person name="Lander E.S."/>
            <person name="Kellis M."/>
        </authorList>
    </citation>
    <scope>NUCLEOTIDE SEQUENCE [LARGE SCALE GENOMIC DNA]</scope>
    <source>
        <strain evidence="16 17">Thorbecke inbred</strain>
    </source>
</reference>
<feature type="domain" description="ABC transporter" evidence="14">
    <location>
        <begin position="435"/>
        <end position="659"/>
    </location>
</feature>
<evidence type="ECO:0000256" key="2">
    <source>
        <dbReference type="ARBA" id="ARBA00022448"/>
    </source>
</evidence>
<feature type="domain" description="ABC transmembrane type-1" evidence="15">
    <location>
        <begin position="731"/>
        <end position="1004"/>
    </location>
</feature>
<dbReference type="Pfam" id="PF00005">
    <property type="entry name" value="ABC_tran"/>
    <property type="match status" value="2"/>
</dbReference>
<comment type="catalytic activity">
    <reaction evidence="9">
        <text>ATP + H2O + xenobioticSide 1 = ADP + phosphate + xenobioticSide 2.</text>
        <dbReference type="EC" id="7.6.2.2"/>
    </reaction>
</comment>
<dbReference type="GO" id="GO:0005524">
    <property type="term" value="F:ATP binding"/>
    <property type="evidence" value="ECO:0007669"/>
    <property type="project" value="UniProtKB-KW"/>
</dbReference>
<dbReference type="CDD" id="cd18595">
    <property type="entry name" value="ABC_6TM_MRP1_2_3_6_D1_like"/>
    <property type="match status" value="1"/>
</dbReference>
<dbReference type="GO" id="GO:0016887">
    <property type="term" value="F:ATP hydrolysis activity"/>
    <property type="evidence" value="ECO:0007669"/>
    <property type="project" value="InterPro"/>
</dbReference>
<dbReference type="SUPFAM" id="SSF90123">
    <property type="entry name" value="ABC transporter transmembrane region"/>
    <property type="match status" value="2"/>
</dbReference>
<evidence type="ECO:0008006" key="18">
    <source>
        <dbReference type="Google" id="ProtNLM"/>
    </source>
</evidence>
<keyword evidence="3" id="KW-0926">Vacuole</keyword>
<dbReference type="SUPFAM" id="SSF52540">
    <property type="entry name" value="P-loop containing nucleoside triphosphate hydrolases"/>
    <property type="match status" value="2"/>
</dbReference>
<feature type="transmembrane region" description="Helical" evidence="13">
    <location>
        <begin position="159"/>
        <end position="176"/>
    </location>
</feature>
<keyword evidence="8 13" id="KW-0472">Membrane</keyword>
<dbReference type="GO" id="GO:0000323">
    <property type="term" value="C:lytic vacuole"/>
    <property type="evidence" value="ECO:0007669"/>
    <property type="project" value="UniProtKB-ARBA"/>
</dbReference>
<dbReference type="EMBL" id="AAGW02016961">
    <property type="status" value="NOT_ANNOTATED_CDS"/>
    <property type="molecule type" value="Genomic_DNA"/>
</dbReference>
<dbReference type="GO" id="GO:0016323">
    <property type="term" value="C:basolateral plasma membrane"/>
    <property type="evidence" value="ECO:0007669"/>
    <property type="project" value="UniProtKB-ARBA"/>
</dbReference>
<dbReference type="Proteomes" id="UP000001811">
    <property type="component" value="Chromosome 14"/>
</dbReference>
<feature type="domain" description="ABC transporter" evidence="14">
    <location>
        <begin position="954"/>
        <end position="1183"/>
    </location>
</feature>
<evidence type="ECO:0000256" key="3">
    <source>
        <dbReference type="ARBA" id="ARBA00022554"/>
    </source>
</evidence>
<reference evidence="16" key="2">
    <citation type="submission" date="2025-08" db="UniProtKB">
        <authorList>
            <consortium name="Ensembl"/>
        </authorList>
    </citation>
    <scope>IDENTIFICATION</scope>
    <source>
        <strain evidence="16">Thorbecke</strain>
    </source>
</reference>
<evidence type="ECO:0000256" key="13">
    <source>
        <dbReference type="SAM" id="Phobius"/>
    </source>
</evidence>
<dbReference type="InterPro" id="IPR017871">
    <property type="entry name" value="ABC_transporter-like_CS"/>
</dbReference>
<dbReference type="InterPro" id="IPR027417">
    <property type="entry name" value="P-loop_NTPase"/>
</dbReference>
<evidence type="ECO:0000256" key="10">
    <source>
        <dbReference type="ARBA" id="ARBA00047523"/>
    </source>
</evidence>
<reference evidence="16" key="3">
    <citation type="submission" date="2025-09" db="UniProtKB">
        <authorList>
            <consortium name="Ensembl"/>
        </authorList>
    </citation>
    <scope>IDENTIFICATION</scope>
    <source>
        <strain evidence="16">Thorbecke</strain>
    </source>
</reference>
<feature type="transmembrane region" description="Helical" evidence="13">
    <location>
        <begin position="119"/>
        <end position="139"/>
    </location>
</feature>
<dbReference type="InterPro" id="IPR036640">
    <property type="entry name" value="ABC1_TM_sf"/>
</dbReference>
<dbReference type="Gene3D" id="1.20.1560.10">
    <property type="entry name" value="ABC transporter type 1, transmembrane domain"/>
    <property type="match status" value="2"/>
</dbReference>